<evidence type="ECO:0008006" key="2">
    <source>
        <dbReference type="Google" id="ProtNLM"/>
    </source>
</evidence>
<dbReference type="EMBL" id="LAZR01012905">
    <property type="protein sequence ID" value="KKM24538.1"/>
    <property type="molecule type" value="Genomic_DNA"/>
</dbReference>
<accession>A0A0F9KR39</accession>
<reference evidence="1" key="1">
    <citation type="journal article" date="2015" name="Nature">
        <title>Complex archaea that bridge the gap between prokaryotes and eukaryotes.</title>
        <authorList>
            <person name="Spang A."/>
            <person name="Saw J.H."/>
            <person name="Jorgensen S.L."/>
            <person name="Zaremba-Niedzwiedzka K."/>
            <person name="Martijn J."/>
            <person name="Lind A.E."/>
            <person name="van Eijk R."/>
            <person name="Schleper C."/>
            <person name="Guy L."/>
            <person name="Ettema T.J."/>
        </authorList>
    </citation>
    <scope>NUCLEOTIDE SEQUENCE</scope>
</reference>
<sequence>KIAGREAKYRAPSQRRQIVNALRAHGPMTYWQIDICCGFDHPTSARRMGKLVEHGFVRLTGKTRLTGKGSPASVYEAM</sequence>
<gene>
    <name evidence="1" type="ORF">LCGC14_1604170</name>
</gene>
<organism evidence="1">
    <name type="scientific">marine sediment metagenome</name>
    <dbReference type="NCBI Taxonomy" id="412755"/>
    <lineage>
        <taxon>unclassified sequences</taxon>
        <taxon>metagenomes</taxon>
        <taxon>ecological metagenomes</taxon>
    </lineage>
</organism>
<dbReference type="Gene3D" id="1.10.10.10">
    <property type="entry name" value="Winged helix-like DNA-binding domain superfamily/Winged helix DNA-binding domain"/>
    <property type="match status" value="1"/>
</dbReference>
<dbReference type="SUPFAM" id="SSF46785">
    <property type="entry name" value="Winged helix' DNA-binding domain"/>
    <property type="match status" value="1"/>
</dbReference>
<comment type="caution">
    <text evidence="1">The sequence shown here is derived from an EMBL/GenBank/DDBJ whole genome shotgun (WGS) entry which is preliminary data.</text>
</comment>
<dbReference type="InterPro" id="IPR036388">
    <property type="entry name" value="WH-like_DNA-bd_sf"/>
</dbReference>
<evidence type="ECO:0000313" key="1">
    <source>
        <dbReference type="EMBL" id="KKM24538.1"/>
    </source>
</evidence>
<protein>
    <recommendedName>
        <fullName evidence="2">HTH marR-type domain-containing protein</fullName>
    </recommendedName>
</protein>
<name>A0A0F9KR39_9ZZZZ</name>
<dbReference type="InterPro" id="IPR036390">
    <property type="entry name" value="WH_DNA-bd_sf"/>
</dbReference>
<dbReference type="AlphaFoldDB" id="A0A0F9KR39"/>
<feature type="non-terminal residue" evidence="1">
    <location>
        <position position="1"/>
    </location>
</feature>
<proteinExistence type="predicted"/>